<proteinExistence type="inferred from homology"/>
<dbReference type="PROSITE" id="PS50156">
    <property type="entry name" value="SSD"/>
    <property type="match status" value="2"/>
</dbReference>
<evidence type="ECO:0000256" key="4">
    <source>
        <dbReference type="ARBA" id="ARBA00022692"/>
    </source>
</evidence>
<feature type="transmembrane region" description="Helical" evidence="8">
    <location>
        <begin position="272"/>
        <end position="296"/>
    </location>
</feature>
<feature type="transmembrane region" description="Helical" evidence="8">
    <location>
        <begin position="308"/>
        <end position="330"/>
    </location>
</feature>
<organism evidence="10 11">
    <name type="scientific">Capillimicrobium parvum</name>
    <dbReference type="NCBI Taxonomy" id="2884022"/>
    <lineage>
        <taxon>Bacteria</taxon>
        <taxon>Bacillati</taxon>
        <taxon>Actinomycetota</taxon>
        <taxon>Thermoleophilia</taxon>
        <taxon>Solirubrobacterales</taxon>
        <taxon>Capillimicrobiaceae</taxon>
        <taxon>Capillimicrobium</taxon>
    </lineage>
</organism>
<dbReference type="KEGG" id="sbae:DSM104329_01494"/>
<dbReference type="Gene3D" id="1.20.1640.10">
    <property type="entry name" value="Multidrug efflux transporter AcrB transmembrane domain"/>
    <property type="match status" value="2"/>
</dbReference>
<dbReference type="InterPro" id="IPR000731">
    <property type="entry name" value="SSD"/>
</dbReference>
<evidence type="ECO:0000256" key="3">
    <source>
        <dbReference type="ARBA" id="ARBA00022475"/>
    </source>
</evidence>
<evidence type="ECO:0000256" key="6">
    <source>
        <dbReference type="ARBA" id="ARBA00023136"/>
    </source>
</evidence>
<keyword evidence="11" id="KW-1185">Reference proteome</keyword>
<comment type="subcellular location">
    <subcellularLocation>
        <location evidence="1">Cell membrane</location>
        <topology evidence="1">Multi-pass membrane protein</topology>
    </subcellularLocation>
</comment>
<feature type="transmembrane region" description="Helical" evidence="8">
    <location>
        <begin position="231"/>
        <end position="251"/>
    </location>
</feature>
<evidence type="ECO:0000313" key="10">
    <source>
        <dbReference type="EMBL" id="UGS35110.1"/>
    </source>
</evidence>
<dbReference type="PANTHER" id="PTHR33406:SF11">
    <property type="entry name" value="MEMBRANE PROTEIN SCO6666-RELATED"/>
    <property type="match status" value="1"/>
</dbReference>
<dbReference type="Proteomes" id="UP001162834">
    <property type="component" value="Chromosome"/>
</dbReference>
<keyword evidence="5 8" id="KW-1133">Transmembrane helix</keyword>
<feature type="transmembrane region" description="Helical" evidence="8">
    <location>
        <begin position="16"/>
        <end position="34"/>
    </location>
</feature>
<feature type="region of interest" description="Disordered" evidence="7">
    <location>
        <begin position="429"/>
        <end position="510"/>
    </location>
</feature>
<feature type="transmembrane region" description="Helical" evidence="8">
    <location>
        <begin position="621"/>
        <end position="642"/>
    </location>
</feature>
<dbReference type="RefSeq" id="WP_259314769.1">
    <property type="nucleotide sequence ID" value="NZ_CP087164.1"/>
</dbReference>
<feature type="transmembrane region" description="Helical" evidence="8">
    <location>
        <begin position="369"/>
        <end position="388"/>
    </location>
</feature>
<keyword evidence="4 8" id="KW-0812">Transmembrane</keyword>
<evidence type="ECO:0000259" key="9">
    <source>
        <dbReference type="PROSITE" id="PS50156"/>
    </source>
</evidence>
<protein>
    <submittedName>
        <fullName evidence="10">Membrane protein YdfJ</fullName>
    </submittedName>
</protein>
<evidence type="ECO:0000256" key="2">
    <source>
        <dbReference type="ARBA" id="ARBA00010157"/>
    </source>
</evidence>
<gene>
    <name evidence="10" type="primary">ydfJ_2</name>
    <name evidence="10" type="ORF">DSM104329_01494</name>
</gene>
<feature type="domain" description="SSD" evidence="9">
    <location>
        <begin position="595"/>
        <end position="761"/>
    </location>
</feature>
<evidence type="ECO:0000256" key="8">
    <source>
        <dbReference type="SAM" id="Phobius"/>
    </source>
</evidence>
<dbReference type="PANTHER" id="PTHR33406">
    <property type="entry name" value="MEMBRANE PROTEIN MJ1562-RELATED"/>
    <property type="match status" value="1"/>
</dbReference>
<keyword evidence="3" id="KW-1003">Cell membrane</keyword>
<feature type="transmembrane region" description="Helical" evidence="8">
    <location>
        <begin position="662"/>
        <end position="682"/>
    </location>
</feature>
<accession>A0A9E6XVS8</accession>
<dbReference type="EMBL" id="CP087164">
    <property type="protein sequence ID" value="UGS35110.1"/>
    <property type="molecule type" value="Genomic_DNA"/>
</dbReference>
<comment type="similarity">
    <text evidence="2">Belongs to the resistance-nodulation-cell division (RND) (TC 2.A.6) family. MmpL subfamily.</text>
</comment>
<feature type="transmembrane region" description="Helical" evidence="8">
    <location>
        <begin position="180"/>
        <end position="200"/>
    </location>
</feature>
<feature type="transmembrane region" description="Helical" evidence="8">
    <location>
        <begin position="703"/>
        <end position="726"/>
    </location>
</feature>
<dbReference type="AlphaFoldDB" id="A0A9E6XVS8"/>
<feature type="domain" description="SSD" evidence="9">
    <location>
        <begin position="180"/>
        <end position="329"/>
    </location>
</feature>
<feature type="compositionally biased region" description="Low complexity" evidence="7">
    <location>
        <begin position="456"/>
        <end position="493"/>
    </location>
</feature>
<evidence type="ECO:0000256" key="1">
    <source>
        <dbReference type="ARBA" id="ARBA00004651"/>
    </source>
</evidence>
<evidence type="ECO:0000256" key="7">
    <source>
        <dbReference type="SAM" id="MobiDB-lite"/>
    </source>
</evidence>
<dbReference type="SUPFAM" id="SSF82866">
    <property type="entry name" value="Multidrug efflux transporter AcrB transmembrane domain"/>
    <property type="match status" value="2"/>
</dbReference>
<dbReference type="InterPro" id="IPR004869">
    <property type="entry name" value="MMPL_dom"/>
</dbReference>
<sequence length="812" mass="86492">MTRPLYWLGGFCGRRHWIVLAIWAVILAGIVFWAQSAGQELNNDLTLPGTGSQSATDLLTKRFPAQANGTNPVVLVAPDGKKLTGSKFKDPIDNTVKTLRDDSIVRSATDPLSVSSQLSKDDTIGYISLNLKVGAGELTEDQAATLRDETKQASDAGLAVSFGGYVGDELSKPAVESSEVVGMAMAIIVLLFTFGTVVAMGMPIITAIIGLGAGISIITLLGHVVEVPTVAPTLATMIGLGVGIDYALFIVTRYREHLHGGMGADESIARSVASSGGAVVFAGSTVIVALVSLAVVRIPLVSTLGYTAAIMVAVAVLAAITLLPALLGVIGRHIDSLRMPWAHKLKGDAKPHGWMAWGRFVAHRPIPSALVALVVLGVLAAPILDLYLGQQDDGSLPKEMTARQSFDALSKGFGPGANGPFLISVDMSKKPAKADQDQIDQINQQEKQQKQKAQDQADQQEQQLEAQGLPPDQAQAQVQPQLNKQLDQISQQADDQKQQAENPATDPRLQTLRDDLKKTDGVHSVTQPDVNNKGTAAVMSLQPTTAPADQSTADLVTTLRDDVIPKADKGADMKTYVGGTTAGYVDLAAEISSRLVLTIVVVIALSFLLLMLAFRSIVIPATAGIMNLLSIGAAFGVVTAVFEKGWGASLVGLDGPVAIVSYVPLMMFAVLFGLSMDYEVFLMSHVREAWQRTRDNRTAVIEGIGTTGRVITSAALIMVSVFFAFILNGDPTVKQFGVGMGVAVAVDATLVRCLLVPAVMVLLGRANWWFPRWLDRIMPNFSIEGEEWFRKRDEEAAAAAERRRPDPVPAGD</sequence>
<feature type="transmembrane region" description="Helical" evidence="8">
    <location>
        <begin position="595"/>
        <end position="614"/>
    </location>
</feature>
<name>A0A9E6XVS8_9ACTN</name>
<feature type="transmembrane region" description="Helical" evidence="8">
    <location>
        <begin position="738"/>
        <end position="763"/>
    </location>
</feature>
<dbReference type="GO" id="GO:0005886">
    <property type="term" value="C:plasma membrane"/>
    <property type="evidence" value="ECO:0007669"/>
    <property type="project" value="UniProtKB-SubCell"/>
</dbReference>
<evidence type="ECO:0000313" key="11">
    <source>
        <dbReference type="Proteomes" id="UP001162834"/>
    </source>
</evidence>
<reference evidence="10" key="1">
    <citation type="journal article" date="2022" name="Int. J. Syst. Evol. Microbiol.">
        <title>Pseudomonas aegrilactucae sp. nov. and Pseudomonas morbosilactucae sp. nov., pathogens causing bacterial rot of lettuce in Japan.</title>
        <authorList>
            <person name="Sawada H."/>
            <person name="Fujikawa T."/>
            <person name="Satou M."/>
        </authorList>
    </citation>
    <scope>NUCLEOTIDE SEQUENCE</scope>
    <source>
        <strain evidence="10">0166_1</strain>
    </source>
</reference>
<dbReference type="InterPro" id="IPR050545">
    <property type="entry name" value="Mycobact_MmpL"/>
</dbReference>
<keyword evidence="6 8" id="KW-0472">Membrane</keyword>
<dbReference type="Pfam" id="PF03176">
    <property type="entry name" value="MMPL"/>
    <property type="match status" value="2"/>
</dbReference>
<evidence type="ECO:0000256" key="5">
    <source>
        <dbReference type="ARBA" id="ARBA00022989"/>
    </source>
</evidence>